<dbReference type="KEGG" id="nmus:H7A79_1567"/>
<organism evidence="2 3">
    <name type="scientific">Neisseria musculi</name>
    <dbReference type="NCBI Taxonomy" id="1815583"/>
    <lineage>
        <taxon>Bacteria</taxon>
        <taxon>Pseudomonadati</taxon>
        <taxon>Pseudomonadota</taxon>
        <taxon>Betaproteobacteria</taxon>
        <taxon>Neisseriales</taxon>
        <taxon>Neisseriaceae</taxon>
        <taxon>Neisseria</taxon>
    </lineage>
</organism>
<sequence length="190" mass="21636">MNKSFFLLATTLFALSGCLGGHTTTITLPEQTQAPSDIPRQIQYRGETYRLQGRNETQAEYYREGEQGYQWKKLITLHKQTGKVALDTFADAMTQQLKHEHARYEIVPQKNALQVTVVYLPKKRHPHFKDHEVNLMHYRQSPCGFTGLQYAERYAAGSDAGKLLAAGKRAQTQFQTYAADLLSRIDCPVK</sequence>
<dbReference type="Proteomes" id="UP000516412">
    <property type="component" value="Chromosome"/>
</dbReference>
<dbReference type="PROSITE" id="PS51257">
    <property type="entry name" value="PROKAR_LIPOPROTEIN"/>
    <property type="match status" value="1"/>
</dbReference>
<protein>
    <recommendedName>
        <fullName evidence="4">Lipoprotein</fullName>
    </recommendedName>
</protein>
<accession>A0A7H1MD80</accession>
<dbReference type="RefSeq" id="WP_186999941.1">
    <property type="nucleotide sequence ID" value="NZ_CP060414.2"/>
</dbReference>
<gene>
    <name evidence="2" type="ORF">H7A79_1567</name>
</gene>
<dbReference type="AlphaFoldDB" id="A0A7H1MD80"/>
<feature type="signal peptide" evidence="1">
    <location>
        <begin position="1"/>
        <end position="21"/>
    </location>
</feature>
<dbReference type="EMBL" id="CP060414">
    <property type="protein sequence ID" value="QNT59595.1"/>
    <property type="molecule type" value="Genomic_DNA"/>
</dbReference>
<evidence type="ECO:0000313" key="3">
    <source>
        <dbReference type="Proteomes" id="UP000516412"/>
    </source>
</evidence>
<evidence type="ECO:0008006" key="4">
    <source>
        <dbReference type="Google" id="ProtNLM"/>
    </source>
</evidence>
<name>A0A7H1MD80_9NEIS</name>
<keyword evidence="1" id="KW-0732">Signal</keyword>
<feature type="chain" id="PRO_5028988684" description="Lipoprotein" evidence="1">
    <location>
        <begin position="22"/>
        <end position="190"/>
    </location>
</feature>
<keyword evidence="3" id="KW-1185">Reference proteome</keyword>
<reference evidence="2" key="1">
    <citation type="submission" date="2024-06" db="EMBL/GenBank/DDBJ databases">
        <title>Complete Genome Sequence of mouse commensal type strain Neisseria musculi.</title>
        <authorList>
            <person name="Thapa E."/>
            <person name="Aluvathingal J."/>
            <person name="Nadendla S."/>
            <person name="Mehta A."/>
            <person name="Tettelin H."/>
            <person name="Weyand N.J."/>
        </authorList>
    </citation>
    <scope>NUCLEOTIDE SEQUENCE</scope>
    <source>
        <strain evidence="2">NW831</strain>
    </source>
</reference>
<proteinExistence type="predicted"/>
<evidence type="ECO:0000313" key="2">
    <source>
        <dbReference type="EMBL" id="QNT59595.1"/>
    </source>
</evidence>
<evidence type="ECO:0000256" key="1">
    <source>
        <dbReference type="SAM" id="SignalP"/>
    </source>
</evidence>